<proteinExistence type="predicted"/>
<evidence type="ECO:0000256" key="1">
    <source>
        <dbReference type="SAM" id="MobiDB-lite"/>
    </source>
</evidence>
<organism evidence="2 3">
    <name type="scientific">Zoarces viviparus</name>
    <name type="common">Viviparous eelpout</name>
    <name type="synonym">Blennius viviparus</name>
    <dbReference type="NCBI Taxonomy" id="48416"/>
    <lineage>
        <taxon>Eukaryota</taxon>
        <taxon>Metazoa</taxon>
        <taxon>Chordata</taxon>
        <taxon>Craniata</taxon>
        <taxon>Vertebrata</taxon>
        <taxon>Euteleostomi</taxon>
        <taxon>Actinopterygii</taxon>
        <taxon>Neopterygii</taxon>
        <taxon>Teleostei</taxon>
        <taxon>Neoteleostei</taxon>
        <taxon>Acanthomorphata</taxon>
        <taxon>Eupercaria</taxon>
        <taxon>Perciformes</taxon>
        <taxon>Cottioidei</taxon>
        <taxon>Zoarcales</taxon>
        <taxon>Zoarcidae</taxon>
        <taxon>Zoarcinae</taxon>
        <taxon>Zoarces</taxon>
    </lineage>
</organism>
<feature type="region of interest" description="Disordered" evidence="1">
    <location>
        <begin position="54"/>
        <end position="79"/>
    </location>
</feature>
<name>A0AAW1ESG6_ZOAVI</name>
<sequence length="79" mass="8595">MLLRLSATGLQRGREQPKTSASRLPGESVHDEALHLSSATFYVHPSSFRRKHTTEFTHAGSPSPTKAFPTAGLHTPWGA</sequence>
<evidence type="ECO:0000313" key="2">
    <source>
        <dbReference type="EMBL" id="KAK9525545.1"/>
    </source>
</evidence>
<feature type="region of interest" description="Disordered" evidence="1">
    <location>
        <begin position="1"/>
        <end position="29"/>
    </location>
</feature>
<dbReference type="AlphaFoldDB" id="A0AAW1ESG6"/>
<comment type="caution">
    <text evidence="2">The sequence shown here is derived from an EMBL/GenBank/DDBJ whole genome shotgun (WGS) entry which is preliminary data.</text>
</comment>
<reference evidence="2 3" key="1">
    <citation type="journal article" date="2024" name="Genome Biol. Evol.">
        <title>Chromosome-level genome assembly of the viviparous eelpout Zoarces viviparus.</title>
        <authorList>
            <person name="Fuhrmann N."/>
            <person name="Brasseur M.V."/>
            <person name="Bakowski C.E."/>
            <person name="Podsiadlowski L."/>
            <person name="Prost S."/>
            <person name="Krehenwinkel H."/>
            <person name="Mayer C."/>
        </authorList>
    </citation>
    <scope>NUCLEOTIDE SEQUENCE [LARGE SCALE GENOMIC DNA]</scope>
    <source>
        <strain evidence="2">NO-MEL_2022_Ind0_liver</strain>
    </source>
</reference>
<dbReference type="EMBL" id="JBCEZU010000134">
    <property type="protein sequence ID" value="KAK9525545.1"/>
    <property type="molecule type" value="Genomic_DNA"/>
</dbReference>
<dbReference type="Proteomes" id="UP001488805">
    <property type="component" value="Unassembled WGS sequence"/>
</dbReference>
<accession>A0AAW1ESG6</accession>
<gene>
    <name evidence="2" type="ORF">VZT92_016238</name>
</gene>
<keyword evidence="3" id="KW-1185">Reference proteome</keyword>
<evidence type="ECO:0000313" key="3">
    <source>
        <dbReference type="Proteomes" id="UP001488805"/>
    </source>
</evidence>
<protein>
    <submittedName>
        <fullName evidence="2">Uncharacterized protein</fullName>
    </submittedName>
</protein>